<feature type="region of interest" description="Disordered" evidence="1">
    <location>
        <begin position="1"/>
        <end position="39"/>
    </location>
</feature>
<evidence type="ECO:0000313" key="3">
    <source>
        <dbReference type="Proteomes" id="UP000544095"/>
    </source>
</evidence>
<feature type="compositionally biased region" description="Basic residues" evidence="1">
    <location>
        <begin position="57"/>
        <end position="67"/>
    </location>
</feature>
<accession>A0A8H5PPF6</accession>
<gene>
    <name evidence="2" type="ORF">FPANT_2976</name>
</gene>
<feature type="region of interest" description="Disordered" evidence="1">
    <location>
        <begin position="286"/>
        <end position="308"/>
    </location>
</feature>
<sequence length="1094" mass="122678">MSFYQPPNVDENDNQAPELAERSRLGSTGDSHDMATVEPSIQNSFIVGFELDTKMSRRDKRKKRSKKGYGDKVGSHDRAGEDSRKGIFDGLRYPQELNPPKRFPCPFYQYSPTRYYKCSSFRLHRLSDVSQHIARAHVLRDDVAESDPSITPAKICVYCTWCRQEFHGPGAERRLHDHTSTCDARKRPNTIEATGVLLPKELDDLSSALAMVMGNTAKWNVIWHKCFPETPPPPPNAEIAASQPEARRILQRLVSSSAAPWSTPEVRQSWIDGTLRAIYNGSPFSDTEPQVTDASTIPSTLCSDTSDSEESTFGDLDHDCFIAPESSVGSCDMGQWTRPLKIAIQHVDHDRVHVILRDSFDKVAVGEYSWLLELKALGLSADEIADELLERSQYGPWIYSKINVPDVGTYHHQFHIPDCLHSWKEDEEMPKVSSQSSEARMSLEGDSENSVRETIEYLCGIGGVSPMPDGSPSLQFGSVFFENAKSTSIVSLTNNELVRAVPDVLQNLEKAIGALQQVGGCCDSFTFLARQESVVELKRTDPQKASFLESLVPLVTSDDSLKGSHAQFLSSLTAQFLSLAFALYAQGHCEPFRPFFLDTSLKRILLIGNQIWGPTFSGPCILASPIELSCFGGMVQRRLFAFQYFKAFDRSKVFSDPDTKFDLKARPEDLLDTWGPGDFIVPKDDQENLHAISIGGGLITSASTEVESQQLPVLHWSRESGDKTEVTSTFPRHEKMVIGSRVSINQTCRITSQEQVRKSIPWLKELGTFPSYWEVSERQLGLGLQAGNGAVGTLNFAQTWVKRLGQTKKSNILAKRSLSIADLEGPFAVQVSFCTGIARRVQLRELLADILPVYVADLATQPCKWKRLQDCNICTILRDNDFRTRYQKLDRELQAEFETLAIAVLFLLQDTGVDRKGENFVVGCVPSGSAVQCFKIPIEKESFWARILADSEDVATFAYVATSCFETDRVRCRGPKEQWKNATALFSTAVSLCHDRIVAQGTVAQQTRWALKDSEAYLLGRVDGPLLVRVIRPNIQDEPELLVSMSTIIAPFLRRWSRKQGYKRPWRLRESRAIDHQHHMAESVVVTTDFENSW</sequence>
<dbReference type="EMBL" id="JAAOAR010000135">
    <property type="protein sequence ID" value="KAF5599871.1"/>
    <property type="molecule type" value="Genomic_DNA"/>
</dbReference>
<dbReference type="AlphaFoldDB" id="A0A8H5PPF6"/>
<dbReference type="Proteomes" id="UP000544095">
    <property type="component" value="Unassembled WGS sequence"/>
</dbReference>
<protein>
    <submittedName>
        <fullName evidence="2">Ankyrin 3</fullName>
    </submittedName>
</protein>
<comment type="caution">
    <text evidence="2">The sequence shown here is derived from an EMBL/GenBank/DDBJ whole genome shotgun (WGS) entry which is preliminary data.</text>
</comment>
<keyword evidence="3" id="KW-1185">Reference proteome</keyword>
<feature type="compositionally biased region" description="Basic and acidic residues" evidence="1">
    <location>
        <begin position="68"/>
        <end position="86"/>
    </location>
</feature>
<feature type="compositionally biased region" description="Basic and acidic residues" evidence="1">
    <location>
        <begin position="19"/>
        <end position="35"/>
    </location>
</feature>
<evidence type="ECO:0000313" key="2">
    <source>
        <dbReference type="EMBL" id="KAF5599871.1"/>
    </source>
</evidence>
<feature type="compositionally biased region" description="Polar residues" evidence="1">
    <location>
        <begin position="286"/>
        <end position="305"/>
    </location>
</feature>
<evidence type="ECO:0000256" key="1">
    <source>
        <dbReference type="SAM" id="MobiDB-lite"/>
    </source>
</evidence>
<feature type="region of interest" description="Disordered" evidence="1">
    <location>
        <begin position="56"/>
        <end position="86"/>
    </location>
</feature>
<name>A0A8H5PPF6_9HYPO</name>
<proteinExistence type="predicted"/>
<organism evidence="2 3">
    <name type="scientific">Fusarium pseudoanthophilum</name>
    <dbReference type="NCBI Taxonomy" id="48495"/>
    <lineage>
        <taxon>Eukaryota</taxon>
        <taxon>Fungi</taxon>
        <taxon>Dikarya</taxon>
        <taxon>Ascomycota</taxon>
        <taxon>Pezizomycotina</taxon>
        <taxon>Sordariomycetes</taxon>
        <taxon>Hypocreomycetidae</taxon>
        <taxon>Hypocreales</taxon>
        <taxon>Nectriaceae</taxon>
        <taxon>Fusarium</taxon>
        <taxon>Fusarium fujikuroi species complex</taxon>
    </lineage>
</organism>
<reference evidence="2 3" key="1">
    <citation type="submission" date="2020-05" db="EMBL/GenBank/DDBJ databases">
        <title>Identification and distribution of gene clusters putatively required for synthesis of sphingolipid metabolism inhibitors in phylogenetically diverse species of the filamentous fungus Fusarium.</title>
        <authorList>
            <person name="Kim H.-S."/>
            <person name="Busman M."/>
            <person name="Brown D.W."/>
            <person name="Divon H."/>
            <person name="Uhlig S."/>
            <person name="Proctor R.H."/>
        </authorList>
    </citation>
    <scope>NUCLEOTIDE SEQUENCE [LARGE SCALE GENOMIC DNA]</scope>
    <source>
        <strain evidence="2 3">NRRL 25211</strain>
    </source>
</reference>